<evidence type="ECO:0000313" key="2">
    <source>
        <dbReference type="Proteomes" id="UP000008144"/>
    </source>
</evidence>
<reference evidence="1" key="4">
    <citation type="submission" date="2025-09" db="UniProtKB">
        <authorList>
            <consortium name="Ensembl"/>
        </authorList>
    </citation>
    <scope>IDENTIFICATION</scope>
</reference>
<reference evidence="2" key="1">
    <citation type="journal article" date="2002" name="Science">
        <title>The draft genome of Ciona intestinalis: insights into chordate and vertebrate origins.</title>
        <authorList>
            <person name="Dehal P."/>
            <person name="Satou Y."/>
            <person name="Campbell R.K."/>
            <person name="Chapman J."/>
            <person name="Degnan B."/>
            <person name="De Tomaso A."/>
            <person name="Davidson B."/>
            <person name="Di Gregorio A."/>
            <person name="Gelpke M."/>
            <person name="Goodstein D.M."/>
            <person name="Harafuji N."/>
            <person name="Hastings K.E."/>
            <person name="Ho I."/>
            <person name="Hotta K."/>
            <person name="Huang W."/>
            <person name="Kawashima T."/>
            <person name="Lemaire P."/>
            <person name="Martinez D."/>
            <person name="Meinertzhagen I.A."/>
            <person name="Necula S."/>
            <person name="Nonaka M."/>
            <person name="Putnam N."/>
            <person name="Rash S."/>
            <person name="Saiga H."/>
            <person name="Satake M."/>
            <person name="Terry A."/>
            <person name="Yamada L."/>
            <person name="Wang H.G."/>
            <person name="Awazu S."/>
            <person name="Azumi K."/>
            <person name="Boore J."/>
            <person name="Branno M."/>
            <person name="Chin-Bow S."/>
            <person name="DeSantis R."/>
            <person name="Doyle S."/>
            <person name="Francino P."/>
            <person name="Keys D.N."/>
            <person name="Haga S."/>
            <person name="Hayashi H."/>
            <person name="Hino K."/>
            <person name="Imai K.S."/>
            <person name="Inaba K."/>
            <person name="Kano S."/>
            <person name="Kobayashi K."/>
            <person name="Kobayashi M."/>
            <person name="Lee B.I."/>
            <person name="Makabe K.W."/>
            <person name="Manohar C."/>
            <person name="Matassi G."/>
            <person name="Medina M."/>
            <person name="Mochizuki Y."/>
            <person name="Mount S."/>
            <person name="Morishita T."/>
            <person name="Miura S."/>
            <person name="Nakayama A."/>
            <person name="Nishizaka S."/>
            <person name="Nomoto H."/>
            <person name="Ohta F."/>
            <person name="Oishi K."/>
            <person name="Rigoutsos I."/>
            <person name="Sano M."/>
            <person name="Sasaki A."/>
            <person name="Sasakura Y."/>
            <person name="Shoguchi E."/>
            <person name="Shin-i T."/>
            <person name="Spagnuolo A."/>
            <person name="Stainier D."/>
            <person name="Suzuki M.M."/>
            <person name="Tassy O."/>
            <person name="Takatori N."/>
            <person name="Tokuoka M."/>
            <person name="Yagi K."/>
            <person name="Yoshizaki F."/>
            <person name="Wada S."/>
            <person name="Zhang C."/>
            <person name="Hyatt P.D."/>
            <person name="Larimer F."/>
            <person name="Detter C."/>
            <person name="Doggett N."/>
            <person name="Glavina T."/>
            <person name="Hawkins T."/>
            <person name="Richardson P."/>
            <person name="Lucas S."/>
            <person name="Kohara Y."/>
            <person name="Levine M."/>
            <person name="Satoh N."/>
            <person name="Rokhsar D.S."/>
        </authorList>
    </citation>
    <scope>NUCLEOTIDE SEQUENCE [LARGE SCALE GENOMIC DNA]</scope>
</reference>
<dbReference type="Ensembl" id="ENSCINT00000036242.1">
    <property type="protein sequence ID" value="ENSCINP00000032425.1"/>
    <property type="gene ID" value="ENSCING00000021299.1"/>
</dbReference>
<name>H2XRZ1_CIOIN</name>
<evidence type="ECO:0000313" key="1">
    <source>
        <dbReference type="Ensembl" id="ENSCINP00000032425.1"/>
    </source>
</evidence>
<protein>
    <submittedName>
        <fullName evidence="1">Uncharacterized protein</fullName>
    </submittedName>
</protein>
<reference evidence="1" key="3">
    <citation type="submission" date="2025-08" db="UniProtKB">
        <authorList>
            <consortium name="Ensembl"/>
        </authorList>
    </citation>
    <scope>IDENTIFICATION</scope>
</reference>
<keyword evidence="2" id="KW-1185">Reference proteome</keyword>
<proteinExistence type="predicted"/>
<organism evidence="1 2">
    <name type="scientific">Ciona intestinalis</name>
    <name type="common">Transparent sea squirt</name>
    <name type="synonym">Ascidia intestinalis</name>
    <dbReference type="NCBI Taxonomy" id="7719"/>
    <lineage>
        <taxon>Eukaryota</taxon>
        <taxon>Metazoa</taxon>
        <taxon>Chordata</taxon>
        <taxon>Tunicata</taxon>
        <taxon>Ascidiacea</taxon>
        <taxon>Phlebobranchia</taxon>
        <taxon>Cionidae</taxon>
        <taxon>Ciona</taxon>
    </lineage>
</organism>
<dbReference type="Proteomes" id="UP000008144">
    <property type="component" value="Chromosome 7"/>
</dbReference>
<dbReference type="InParanoid" id="H2XRZ1"/>
<reference evidence="1" key="2">
    <citation type="journal article" date="2008" name="Genome Biol.">
        <title>Improved genome assembly and evidence-based global gene model set for the chordate Ciona intestinalis: new insight into intron and operon populations.</title>
        <authorList>
            <person name="Satou Y."/>
            <person name="Mineta K."/>
            <person name="Ogasawara M."/>
            <person name="Sasakura Y."/>
            <person name="Shoguchi E."/>
            <person name="Ueno K."/>
            <person name="Yamada L."/>
            <person name="Matsumoto J."/>
            <person name="Wasserscheid J."/>
            <person name="Dewar K."/>
            <person name="Wiley G.B."/>
            <person name="Macmil S.L."/>
            <person name="Roe B.A."/>
            <person name="Zeller R.W."/>
            <person name="Hastings K.E."/>
            <person name="Lemaire P."/>
            <person name="Lindquist E."/>
            <person name="Endo T."/>
            <person name="Hotta K."/>
            <person name="Inaba K."/>
        </authorList>
    </citation>
    <scope>NUCLEOTIDE SEQUENCE [LARGE SCALE GENOMIC DNA]</scope>
    <source>
        <strain evidence="1">wild type</strain>
    </source>
</reference>
<dbReference type="EMBL" id="EAAA01002411">
    <property type="status" value="NOT_ANNOTATED_CDS"/>
    <property type="molecule type" value="Genomic_DNA"/>
</dbReference>
<sequence>MVRSVSFRIQFSSVRRYVLIQRPKRKAILKFRLF</sequence>
<accession>H2XRZ1</accession>
<dbReference type="AlphaFoldDB" id="H2XRZ1"/>
<dbReference type="HOGENOM" id="CLU_3376918_0_0_1"/>